<evidence type="ECO:0000313" key="1">
    <source>
        <dbReference type="EMBL" id="WVZ04246.1"/>
    </source>
</evidence>
<dbReference type="EMBL" id="CP144694">
    <property type="protein sequence ID" value="WVZ04246.1"/>
    <property type="molecule type" value="Genomic_DNA"/>
</dbReference>
<keyword evidence="2" id="KW-1185">Reference proteome</keyword>
<organism evidence="1 2">
    <name type="scientific">Vigna mungo</name>
    <name type="common">Black gram</name>
    <name type="synonym">Phaseolus mungo</name>
    <dbReference type="NCBI Taxonomy" id="3915"/>
    <lineage>
        <taxon>Eukaryota</taxon>
        <taxon>Viridiplantae</taxon>
        <taxon>Streptophyta</taxon>
        <taxon>Embryophyta</taxon>
        <taxon>Tracheophyta</taxon>
        <taxon>Spermatophyta</taxon>
        <taxon>Magnoliopsida</taxon>
        <taxon>eudicotyledons</taxon>
        <taxon>Gunneridae</taxon>
        <taxon>Pentapetalae</taxon>
        <taxon>rosids</taxon>
        <taxon>fabids</taxon>
        <taxon>Fabales</taxon>
        <taxon>Fabaceae</taxon>
        <taxon>Papilionoideae</taxon>
        <taxon>50 kb inversion clade</taxon>
        <taxon>NPAAA clade</taxon>
        <taxon>indigoferoid/millettioid clade</taxon>
        <taxon>Phaseoleae</taxon>
        <taxon>Vigna</taxon>
    </lineage>
</organism>
<sequence length="117" mass="13548">MESTHVSSARIHHPQERSLAQAFSVSCDFPLSQLLKPCIKCNCVSIKITRKEYRKGLLNCQNNLHGSLILAKGIQNLQPALLRLCQWDKDFSPNRLLLTHAQTWVRFFDLSQVYWRP</sequence>
<dbReference type="Proteomes" id="UP001374535">
    <property type="component" value="Chromosome 7"/>
</dbReference>
<accession>A0AAQ3RTZ8</accession>
<name>A0AAQ3RTZ8_VIGMU</name>
<reference evidence="1 2" key="1">
    <citation type="journal article" date="2023" name="Life. Sci Alliance">
        <title>Evolutionary insights into 3D genome organization and epigenetic landscape of Vigna mungo.</title>
        <authorList>
            <person name="Junaid A."/>
            <person name="Singh B."/>
            <person name="Bhatia S."/>
        </authorList>
    </citation>
    <scope>NUCLEOTIDE SEQUENCE [LARGE SCALE GENOMIC DNA]</scope>
    <source>
        <strain evidence="1">Urdbean</strain>
    </source>
</reference>
<proteinExistence type="predicted"/>
<protein>
    <submittedName>
        <fullName evidence="1">Uncharacterized protein</fullName>
    </submittedName>
</protein>
<evidence type="ECO:0000313" key="2">
    <source>
        <dbReference type="Proteomes" id="UP001374535"/>
    </source>
</evidence>
<gene>
    <name evidence="1" type="ORF">V8G54_025052</name>
</gene>
<dbReference type="AlphaFoldDB" id="A0AAQ3RTZ8"/>